<organism evidence="1 2">
    <name type="scientific">Oryza meyeriana var. granulata</name>
    <dbReference type="NCBI Taxonomy" id="110450"/>
    <lineage>
        <taxon>Eukaryota</taxon>
        <taxon>Viridiplantae</taxon>
        <taxon>Streptophyta</taxon>
        <taxon>Embryophyta</taxon>
        <taxon>Tracheophyta</taxon>
        <taxon>Spermatophyta</taxon>
        <taxon>Magnoliopsida</taxon>
        <taxon>Liliopsida</taxon>
        <taxon>Poales</taxon>
        <taxon>Poaceae</taxon>
        <taxon>BOP clade</taxon>
        <taxon>Oryzoideae</taxon>
        <taxon>Oryzeae</taxon>
        <taxon>Oryzinae</taxon>
        <taxon>Oryza</taxon>
        <taxon>Oryza meyeriana</taxon>
    </lineage>
</organism>
<dbReference type="EMBL" id="SPHZ02000008">
    <property type="protein sequence ID" value="KAF0904144.1"/>
    <property type="molecule type" value="Genomic_DNA"/>
</dbReference>
<name>A0A6G1CW60_9ORYZ</name>
<dbReference type="AlphaFoldDB" id="A0A6G1CW60"/>
<reference evidence="1 2" key="1">
    <citation type="submission" date="2019-11" db="EMBL/GenBank/DDBJ databases">
        <title>Whole genome sequence of Oryza granulata.</title>
        <authorList>
            <person name="Li W."/>
        </authorList>
    </citation>
    <scope>NUCLEOTIDE SEQUENCE [LARGE SCALE GENOMIC DNA]</scope>
    <source>
        <strain evidence="2">cv. Menghai</strain>
        <tissue evidence="1">Leaf</tissue>
    </source>
</reference>
<proteinExistence type="predicted"/>
<protein>
    <submittedName>
        <fullName evidence="1">Uncharacterized protein</fullName>
    </submittedName>
</protein>
<keyword evidence="2" id="KW-1185">Reference proteome</keyword>
<gene>
    <name evidence="1" type="ORF">E2562_032415</name>
</gene>
<sequence length="69" mass="8036">MESRARREQEERARGGKACMQLVVADGYLPRTPVWLRAIEVFRDLYYRQFYIEDLILPECGTISSSTHG</sequence>
<accession>A0A6G1CW60</accession>
<evidence type="ECO:0000313" key="2">
    <source>
        <dbReference type="Proteomes" id="UP000479710"/>
    </source>
</evidence>
<comment type="caution">
    <text evidence="1">The sequence shown here is derived from an EMBL/GenBank/DDBJ whole genome shotgun (WGS) entry which is preliminary data.</text>
</comment>
<evidence type="ECO:0000313" key="1">
    <source>
        <dbReference type="EMBL" id="KAF0904144.1"/>
    </source>
</evidence>
<dbReference type="OrthoDB" id="720266at2759"/>
<dbReference type="Proteomes" id="UP000479710">
    <property type="component" value="Unassembled WGS sequence"/>
</dbReference>